<reference evidence="2 3" key="1">
    <citation type="journal article" date="2016" name="PLoS Pathog.">
        <title>Biosynthesis of antibiotic leucinostatins in bio-control fungus Purpureocillium lilacinum and their inhibition on phytophthora revealed by genome mining.</title>
        <authorList>
            <person name="Wang G."/>
            <person name="Liu Z."/>
            <person name="Lin R."/>
            <person name="Li E."/>
            <person name="Mao Z."/>
            <person name="Ling J."/>
            <person name="Yang Y."/>
            <person name="Yin W.B."/>
            <person name="Xie B."/>
        </authorList>
    </citation>
    <scope>NUCLEOTIDE SEQUENCE [LARGE SCALE GENOMIC DNA]</scope>
    <source>
        <strain evidence="2">170</strain>
    </source>
</reference>
<dbReference type="KEGG" id="pchm:VFPPC_13265"/>
<dbReference type="OrthoDB" id="4960511at2759"/>
<dbReference type="GeneID" id="28855036"/>
<accession>A0A179FW14</accession>
<gene>
    <name evidence="2" type="ORF">VFPPC_13265</name>
</gene>
<keyword evidence="1" id="KW-0732">Signal</keyword>
<dbReference type="AlphaFoldDB" id="A0A179FW14"/>
<protein>
    <recommendedName>
        <fullName evidence="4">Streptomyces killer toxin-like beta/gamma crystallin domain-containing protein</fullName>
    </recommendedName>
</protein>
<feature type="chain" id="PRO_5008102101" description="Streptomyces killer toxin-like beta/gamma crystallin domain-containing protein" evidence="1">
    <location>
        <begin position="23"/>
        <end position="118"/>
    </location>
</feature>
<sequence>MLKTNLITLLALTASVAPGVNAVKEINFLTCFFAGKYFSLDYTNFFGGRVWTRCWADRGDKDMRQTSVVSYSSGNNAGWFEYEPGDGSRYKHTFQKNSGVRKRKGKYDWGLVLKIHID</sequence>
<dbReference type="Gene3D" id="2.60.20.30">
    <property type="match status" value="1"/>
</dbReference>
<evidence type="ECO:0008006" key="4">
    <source>
        <dbReference type="Google" id="ProtNLM"/>
    </source>
</evidence>
<proteinExistence type="predicted"/>
<organism evidence="2 3">
    <name type="scientific">Pochonia chlamydosporia 170</name>
    <dbReference type="NCBI Taxonomy" id="1380566"/>
    <lineage>
        <taxon>Eukaryota</taxon>
        <taxon>Fungi</taxon>
        <taxon>Dikarya</taxon>
        <taxon>Ascomycota</taxon>
        <taxon>Pezizomycotina</taxon>
        <taxon>Sordariomycetes</taxon>
        <taxon>Hypocreomycetidae</taxon>
        <taxon>Hypocreales</taxon>
        <taxon>Clavicipitaceae</taxon>
        <taxon>Pochonia</taxon>
    </lineage>
</organism>
<feature type="signal peptide" evidence="1">
    <location>
        <begin position="1"/>
        <end position="22"/>
    </location>
</feature>
<dbReference type="EMBL" id="LSBJ02000002">
    <property type="protein sequence ID" value="OAQ69846.1"/>
    <property type="molecule type" value="Genomic_DNA"/>
</dbReference>
<name>A0A179FW14_METCM</name>
<comment type="caution">
    <text evidence="2">The sequence shown here is derived from an EMBL/GenBank/DDBJ whole genome shotgun (WGS) entry which is preliminary data.</text>
</comment>
<evidence type="ECO:0000256" key="1">
    <source>
        <dbReference type="SAM" id="SignalP"/>
    </source>
</evidence>
<dbReference type="RefSeq" id="XP_018146383.1">
    <property type="nucleotide sequence ID" value="XM_018291042.1"/>
</dbReference>
<keyword evidence="3" id="KW-1185">Reference proteome</keyword>
<evidence type="ECO:0000313" key="3">
    <source>
        <dbReference type="Proteomes" id="UP000078397"/>
    </source>
</evidence>
<evidence type="ECO:0000313" key="2">
    <source>
        <dbReference type="EMBL" id="OAQ69846.1"/>
    </source>
</evidence>
<dbReference type="Proteomes" id="UP000078397">
    <property type="component" value="Unassembled WGS sequence"/>
</dbReference>
<dbReference type="InterPro" id="IPR015791">
    <property type="entry name" value="Antimic/Inh_G_crystallin-like"/>
</dbReference>